<proteinExistence type="predicted"/>
<evidence type="ECO:0000313" key="3">
    <source>
        <dbReference type="Proteomes" id="UP000016567"/>
    </source>
</evidence>
<accession>U3AV35</accession>
<reference evidence="2 3" key="1">
    <citation type="submission" date="2013-09" db="EMBL/GenBank/DDBJ databases">
        <title>Whole genome shotgun sequence of Vibrio azureus NBRC 104587.</title>
        <authorList>
            <person name="Isaki S."/>
            <person name="Hosoyama A."/>
            <person name="Numata M."/>
            <person name="Hashimoto M."/>
            <person name="Hosoyama Y."/>
            <person name="Tsuchikane K."/>
            <person name="Noguchi M."/>
            <person name="Hirakata S."/>
            <person name="Ichikawa N."/>
            <person name="Ohji S."/>
            <person name="Yamazoe A."/>
            <person name="Fujita N."/>
        </authorList>
    </citation>
    <scope>NUCLEOTIDE SEQUENCE [LARGE SCALE GENOMIC DNA]</scope>
    <source>
        <strain evidence="2 3">NBRC 104587</strain>
    </source>
</reference>
<feature type="chain" id="PRO_5004639739" evidence="1">
    <location>
        <begin position="19"/>
        <end position="106"/>
    </location>
</feature>
<evidence type="ECO:0000313" key="2">
    <source>
        <dbReference type="EMBL" id="GAD77102.1"/>
    </source>
</evidence>
<feature type="signal peptide" evidence="1">
    <location>
        <begin position="1"/>
        <end position="18"/>
    </location>
</feature>
<sequence length="106" mass="11920">MRYLLLTCVLLCSYAANAWHGDVRGNISNIHVNNGENYGFRVILKGNKPLCGNEHTWAYLNESDSNYETYVSVLLAARLADKPVTIYSNRETKSGKNHCHIGYIAL</sequence>
<keyword evidence="3" id="KW-1185">Reference proteome</keyword>
<dbReference type="AlphaFoldDB" id="U3AV35"/>
<dbReference type="STRING" id="1219077.VAZ01S_062_00050"/>
<dbReference type="eggNOG" id="ENOG50335XZ">
    <property type="taxonomic scope" value="Bacteria"/>
</dbReference>
<dbReference type="Proteomes" id="UP000016567">
    <property type="component" value="Unassembled WGS sequence"/>
</dbReference>
<evidence type="ECO:0000256" key="1">
    <source>
        <dbReference type="SAM" id="SignalP"/>
    </source>
</evidence>
<dbReference type="EMBL" id="BATL01000062">
    <property type="protein sequence ID" value="GAD77102.1"/>
    <property type="molecule type" value="Genomic_DNA"/>
</dbReference>
<name>U3AV35_9VIBR</name>
<dbReference type="OrthoDB" id="5884258at2"/>
<comment type="caution">
    <text evidence="2">The sequence shown here is derived from an EMBL/GenBank/DDBJ whole genome shotgun (WGS) entry which is preliminary data.</text>
</comment>
<keyword evidence="1" id="KW-0732">Signal</keyword>
<gene>
    <name evidence="2" type="ORF">VAZ01S_062_00050</name>
</gene>
<dbReference type="RefSeq" id="WP_021710845.1">
    <property type="nucleotide sequence ID" value="NZ_BAOB01000191.1"/>
</dbReference>
<organism evidence="2 3">
    <name type="scientific">Vibrio azureus NBRC 104587</name>
    <dbReference type="NCBI Taxonomy" id="1219077"/>
    <lineage>
        <taxon>Bacteria</taxon>
        <taxon>Pseudomonadati</taxon>
        <taxon>Pseudomonadota</taxon>
        <taxon>Gammaproteobacteria</taxon>
        <taxon>Vibrionales</taxon>
        <taxon>Vibrionaceae</taxon>
        <taxon>Vibrio</taxon>
    </lineage>
</organism>
<protein>
    <submittedName>
        <fullName evidence="2">Uncharacterized protein</fullName>
    </submittedName>
</protein>